<accession>A0A291PBB8</accession>
<feature type="chain" id="PRO_5012922951" evidence="4">
    <location>
        <begin position="23"/>
        <end position="168"/>
    </location>
</feature>
<evidence type="ECO:0000256" key="4">
    <source>
        <dbReference type="SAM" id="SignalP"/>
    </source>
</evidence>
<feature type="signal peptide" evidence="4">
    <location>
        <begin position="1"/>
        <end position="22"/>
    </location>
</feature>
<dbReference type="InterPro" id="IPR005632">
    <property type="entry name" value="Chaperone_Skp"/>
</dbReference>
<dbReference type="RefSeq" id="WP_097791121.1">
    <property type="nucleotide sequence ID" value="NZ_BAAADT010000035.1"/>
</dbReference>
<dbReference type="Gene3D" id="3.30.910.20">
    <property type="entry name" value="Skp domain"/>
    <property type="match status" value="1"/>
</dbReference>
<dbReference type="EMBL" id="CP021435">
    <property type="protein sequence ID" value="ATJ84196.1"/>
    <property type="molecule type" value="Genomic_DNA"/>
</dbReference>
<dbReference type="Pfam" id="PF03938">
    <property type="entry name" value="OmpH"/>
    <property type="match status" value="1"/>
</dbReference>
<evidence type="ECO:0000313" key="5">
    <source>
        <dbReference type="EMBL" id="ATJ84196.1"/>
    </source>
</evidence>
<name>A0A291PBB8_9GAMM</name>
<dbReference type="PANTHER" id="PTHR35089:SF1">
    <property type="entry name" value="CHAPERONE PROTEIN SKP"/>
    <property type="match status" value="1"/>
</dbReference>
<dbReference type="OrthoDB" id="6194798at2"/>
<dbReference type="KEGG" id="hbe:BEI_3209"/>
<dbReference type="Proteomes" id="UP000219993">
    <property type="component" value="Chromosome"/>
</dbReference>
<protein>
    <submittedName>
        <fullName evidence="5">Outer membrane chaperone Skp (OmpH)</fullName>
    </submittedName>
</protein>
<keyword evidence="6" id="KW-1185">Reference proteome</keyword>
<gene>
    <name evidence="5" type="primary">hlpA</name>
    <name evidence="5" type="ORF">BEI_3209</name>
</gene>
<evidence type="ECO:0000313" key="6">
    <source>
        <dbReference type="Proteomes" id="UP000219993"/>
    </source>
</evidence>
<dbReference type="GO" id="GO:0051082">
    <property type="term" value="F:unfolded protein binding"/>
    <property type="evidence" value="ECO:0007669"/>
    <property type="project" value="InterPro"/>
</dbReference>
<dbReference type="PANTHER" id="PTHR35089">
    <property type="entry name" value="CHAPERONE PROTEIN SKP"/>
    <property type="match status" value="1"/>
</dbReference>
<feature type="coiled-coil region" evidence="3">
    <location>
        <begin position="44"/>
        <end position="118"/>
    </location>
</feature>
<evidence type="ECO:0000256" key="3">
    <source>
        <dbReference type="SAM" id="Coils"/>
    </source>
</evidence>
<evidence type="ECO:0000256" key="2">
    <source>
        <dbReference type="ARBA" id="ARBA00022729"/>
    </source>
</evidence>
<sequence length="168" mass="19081">MRKLTAALCLGLASAFVLPAQAAQVAVLDWRTALMETEAAQRSMNEFRNQVHDRQQEAEALGQELQAMRQRLEEEGELMSEAERRTTIETFQQKGQRFERLRQELLQARQQAEQAFLQEAEPKLDQAVQQVIDRHDVQVLVDPNGVVHAEGDLPNLTGEVTDILDSLY</sequence>
<reference evidence="5 6" key="1">
    <citation type="journal article" date="2017" name="Sci. Rep.">
        <title>Revealing the Saline Adaptation Strategies of the Halophilic Bacterium Halomonas beimenensis through High-throughput Omics and Transposon Mutagenesis Approaches.</title>
        <authorList>
            <person name="Chen Y.H."/>
            <person name="Lin S.S."/>
            <person name="Shyu Y.T."/>
        </authorList>
    </citation>
    <scope>NUCLEOTIDE SEQUENCE [LARGE SCALE GENOMIC DNA]</scope>
    <source>
        <strain evidence="5 6">NTU-111</strain>
    </source>
</reference>
<dbReference type="GO" id="GO:0005829">
    <property type="term" value="C:cytosol"/>
    <property type="evidence" value="ECO:0007669"/>
    <property type="project" value="TreeGrafter"/>
</dbReference>
<keyword evidence="2 4" id="KW-0732">Signal</keyword>
<dbReference type="AlphaFoldDB" id="A0A291PBB8"/>
<dbReference type="GO" id="GO:0050821">
    <property type="term" value="P:protein stabilization"/>
    <property type="evidence" value="ECO:0007669"/>
    <property type="project" value="TreeGrafter"/>
</dbReference>
<comment type="similarity">
    <text evidence="1">Belongs to the Skp family.</text>
</comment>
<dbReference type="InterPro" id="IPR024930">
    <property type="entry name" value="Skp_dom_sf"/>
</dbReference>
<proteinExistence type="inferred from homology"/>
<evidence type="ECO:0000256" key="1">
    <source>
        <dbReference type="ARBA" id="ARBA00009091"/>
    </source>
</evidence>
<organism evidence="5 6">
    <name type="scientific">Halomonas beimenensis</name>
    <dbReference type="NCBI Taxonomy" id="475662"/>
    <lineage>
        <taxon>Bacteria</taxon>
        <taxon>Pseudomonadati</taxon>
        <taxon>Pseudomonadota</taxon>
        <taxon>Gammaproteobacteria</taxon>
        <taxon>Oceanospirillales</taxon>
        <taxon>Halomonadaceae</taxon>
        <taxon>Halomonas</taxon>
    </lineage>
</organism>
<keyword evidence="3" id="KW-0175">Coiled coil</keyword>
<dbReference type="SUPFAM" id="SSF111384">
    <property type="entry name" value="OmpH-like"/>
    <property type="match status" value="1"/>
</dbReference>
<dbReference type="SMART" id="SM00935">
    <property type="entry name" value="OmpH"/>
    <property type="match status" value="1"/>
</dbReference>